<name>A0A5K7ZSD7_9BACT</name>
<dbReference type="CDD" id="cd03822">
    <property type="entry name" value="GT4_mannosyltransferase-like"/>
    <property type="match status" value="1"/>
</dbReference>
<dbReference type="PANTHER" id="PTHR12526:SF572">
    <property type="entry name" value="BLL5144 PROTEIN"/>
    <property type="match status" value="1"/>
</dbReference>
<reference evidence="3 4" key="1">
    <citation type="submission" date="2019-11" db="EMBL/GenBank/DDBJ databases">
        <title>Comparative genomics of hydrocarbon-degrading Desulfosarcina strains.</title>
        <authorList>
            <person name="Watanabe M."/>
            <person name="Kojima H."/>
            <person name="Fukui M."/>
        </authorList>
    </citation>
    <scope>NUCLEOTIDE SEQUENCE [LARGE SCALE GENOMIC DNA]</scope>
    <source>
        <strain evidence="3 4">28bB2T</strain>
    </source>
</reference>
<sequence>MKAMTSVIKYYAGINSVAVIGNYLPRQCGIATFTTDLVEGLSAEAPDINCWAAAMNDKPEGYPYPDNVRFEINQNKLSDYRTASQFLNINQTDIVCVQHEYGIFGGPAGSHLLKLLADLRMPVVTTLHTVLKDPAPEYRAVMHKLADLSDKLVVMSHKASDFLNDVYAVPEEKIVFIHHGIPDTPFIDSSFYKDKFGVEGKKVLLTFGLISPNKGIENVLHALPAIISKHPDVAYIVLGTTHPHILKSHGDAYRIMLQQLVRKLDIGEQVIFQNRFVELKELCEFLGIADIYVTPYLEEAQITSGTLAYAMGTGKAIVSTPYWYASEMLADGRGRIVPFSNPDAIAEQIIDLLDNDVDRHAMRKKAYTFSREAVWREVSRKYLQVFNEVRQNRIRNPRPRHSYVENIKAITNFELPEINLDHLKAFTDDTGILQHANYTIPDRAHGYCTDDNARALLVAAMGQKYLPTNGLGLDFLTGHYLGFLLYAYNEKNGRFRNFMTYSRQWLEEIGSEDAHGRAIWCIGKAVAFLDEPGHLAMSTTLFNKALPAAENFRSPRAIAFCLVGIHAYLDKFSGDSDVRRIRNVLSERIFDQFSSQATHDWPWLENALNYANGKLCHALLLSGRRMQRGDMVDMGLKALKWLLDIQTENRHIVPIGCNGWYEKGGLRARFDQQPVEVNAMVEACVEAFNVTRDQTWFENAVMCFNWFLGHNDLNMPLYDSKTGGCRDGLMADGINQNQGAESSLAWLLSLLTLQNLYAEETLNQWASQKTT</sequence>
<dbReference type="Proteomes" id="UP000425960">
    <property type="component" value="Chromosome"/>
</dbReference>
<dbReference type="AlphaFoldDB" id="A0A5K7ZSD7"/>
<dbReference type="SUPFAM" id="SSF48208">
    <property type="entry name" value="Six-hairpin glycosidases"/>
    <property type="match status" value="1"/>
</dbReference>
<evidence type="ECO:0000259" key="2">
    <source>
        <dbReference type="Pfam" id="PF13439"/>
    </source>
</evidence>
<keyword evidence="3" id="KW-0808">Transferase</keyword>
<proteinExistence type="predicted"/>
<feature type="domain" description="Glycosyltransferase subfamily 4-like N-terminal" evidence="2">
    <location>
        <begin position="29"/>
        <end position="182"/>
    </location>
</feature>
<dbReference type="Pfam" id="PF13439">
    <property type="entry name" value="Glyco_transf_4"/>
    <property type="match status" value="1"/>
</dbReference>
<dbReference type="PANTHER" id="PTHR12526">
    <property type="entry name" value="GLYCOSYLTRANSFERASE"/>
    <property type="match status" value="1"/>
</dbReference>
<evidence type="ECO:0000313" key="3">
    <source>
        <dbReference type="EMBL" id="BBO83129.1"/>
    </source>
</evidence>
<dbReference type="InterPro" id="IPR001296">
    <property type="entry name" value="Glyco_trans_1"/>
</dbReference>
<accession>A0A5K7ZSD7</accession>
<evidence type="ECO:0000313" key="4">
    <source>
        <dbReference type="Proteomes" id="UP000425960"/>
    </source>
</evidence>
<dbReference type="KEGG" id="dov:DSCO28_36950"/>
<feature type="domain" description="Glycosyl transferase family 1" evidence="1">
    <location>
        <begin position="193"/>
        <end position="367"/>
    </location>
</feature>
<gene>
    <name evidence="3" type="ORF">DSCO28_36950</name>
</gene>
<protein>
    <submittedName>
        <fullName evidence="3">Glycosyl transferase</fullName>
    </submittedName>
</protein>
<dbReference type="InterPro" id="IPR008928">
    <property type="entry name" value="6-hairpin_glycosidase_sf"/>
</dbReference>
<dbReference type="InterPro" id="IPR028098">
    <property type="entry name" value="Glyco_trans_4-like_N"/>
</dbReference>
<evidence type="ECO:0000259" key="1">
    <source>
        <dbReference type="Pfam" id="PF00534"/>
    </source>
</evidence>
<dbReference type="EMBL" id="AP021876">
    <property type="protein sequence ID" value="BBO83129.1"/>
    <property type="molecule type" value="Genomic_DNA"/>
</dbReference>
<dbReference type="GO" id="GO:0005975">
    <property type="term" value="P:carbohydrate metabolic process"/>
    <property type="evidence" value="ECO:0007669"/>
    <property type="project" value="InterPro"/>
</dbReference>
<organism evidence="3 4">
    <name type="scientific">Desulfosarcina ovata subsp. sediminis</name>
    <dbReference type="NCBI Taxonomy" id="885957"/>
    <lineage>
        <taxon>Bacteria</taxon>
        <taxon>Pseudomonadati</taxon>
        <taxon>Thermodesulfobacteriota</taxon>
        <taxon>Desulfobacteria</taxon>
        <taxon>Desulfobacterales</taxon>
        <taxon>Desulfosarcinaceae</taxon>
        <taxon>Desulfosarcina</taxon>
    </lineage>
</organism>
<dbReference type="SUPFAM" id="SSF53756">
    <property type="entry name" value="UDP-Glycosyltransferase/glycogen phosphorylase"/>
    <property type="match status" value="1"/>
</dbReference>
<dbReference type="GO" id="GO:0016757">
    <property type="term" value="F:glycosyltransferase activity"/>
    <property type="evidence" value="ECO:0007669"/>
    <property type="project" value="InterPro"/>
</dbReference>
<dbReference type="Pfam" id="PF00534">
    <property type="entry name" value="Glycos_transf_1"/>
    <property type="match status" value="1"/>
</dbReference>
<dbReference type="Gene3D" id="3.40.50.2000">
    <property type="entry name" value="Glycogen Phosphorylase B"/>
    <property type="match status" value="2"/>
</dbReference>